<accession>A0A6A4IK30</accession>
<keyword evidence="2" id="KW-1185">Reference proteome</keyword>
<gene>
    <name evidence="1" type="ORF">BT96DRAFT_970239</name>
</gene>
<sequence length="310" mass="36250">MVASTLTPQNGSVPLPTVQSLNFRNQLASLVSPLRRVRPRIPFYRLAAHRIPTLWGLYRSLLQTAPTENWLETFKLAQSGDTKTQALLQRYDRFLQMKAEKEHWKQLVRNEVEWRERLRNRPILTGAFPRMKPQPVAISRIIANRLKQKERRFVKLEELNEMKDLIRREQHLERNLVRATGAAFEPVFDGEPEWSHNKSGIYVQYRTNFSNKYLMHAEIKSRTKRKNENENVAERKAKEEKSLSFSGVLAQVGYVGLLKKRKGWKLKEPKTEIEGKRWSVEDAEWIGKEERAAAAKALLELQEANAKKRL</sequence>
<dbReference type="AlphaFoldDB" id="A0A6A4IK30"/>
<name>A0A6A4IK30_9AGAR</name>
<dbReference type="EMBL" id="ML769388">
    <property type="protein sequence ID" value="KAE9409317.1"/>
    <property type="molecule type" value="Genomic_DNA"/>
</dbReference>
<evidence type="ECO:0000313" key="1">
    <source>
        <dbReference type="EMBL" id="KAE9409317.1"/>
    </source>
</evidence>
<reference evidence="1" key="1">
    <citation type="journal article" date="2019" name="Environ. Microbiol.">
        <title>Fungal ecological strategies reflected in gene transcription - a case study of two litter decomposers.</title>
        <authorList>
            <person name="Barbi F."/>
            <person name="Kohler A."/>
            <person name="Barry K."/>
            <person name="Baskaran P."/>
            <person name="Daum C."/>
            <person name="Fauchery L."/>
            <person name="Ihrmark K."/>
            <person name="Kuo A."/>
            <person name="LaButti K."/>
            <person name="Lipzen A."/>
            <person name="Morin E."/>
            <person name="Grigoriev I.V."/>
            <person name="Henrissat B."/>
            <person name="Lindahl B."/>
            <person name="Martin F."/>
        </authorList>
    </citation>
    <scope>NUCLEOTIDE SEQUENCE</scope>
    <source>
        <strain evidence="1">JB14</strain>
    </source>
</reference>
<proteinExistence type="predicted"/>
<protein>
    <submittedName>
        <fullName evidence="1">Uncharacterized protein</fullName>
    </submittedName>
</protein>
<dbReference type="Proteomes" id="UP000799118">
    <property type="component" value="Unassembled WGS sequence"/>
</dbReference>
<organism evidence="1 2">
    <name type="scientific">Gymnopus androsaceus JB14</name>
    <dbReference type="NCBI Taxonomy" id="1447944"/>
    <lineage>
        <taxon>Eukaryota</taxon>
        <taxon>Fungi</taxon>
        <taxon>Dikarya</taxon>
        <taxon>Basidiomycota</taxon>
        <taxon>Agaricomycotina</taxon>
        <taxon>Agaricomycetes</taxon>
        <taxon>Agaricomycetidae</taxon>
        <taxon>Agaricales</taxon>
        <taxon>Marasmiineae</taxon>
        <taxon>Omphalotaceae</taxon>
        <taxon>Gymnopus</taxon>
    </lineage>
</organism>
<evidence type="ECO:0000313" key="2">
    <source>
        <dbReference type="Proteomes" id="UP000799118"/>
    </source>
</evidence>
<dbReference type="OrthoDB" id="2571149at2759"/>